<dbReference type="Pfam" id="PF21621">
    <property type="entry name" value="MPI_cupin_dom"/>
    <property type="match status" value="1"/>
</dbReference>
<evidence type="ECO:0000256" key="1">
    <source>
        <dbReference type="ARBA" id="ARBA00029741"/>
    </source>
</evidence>
<evidence type="ECO:0000259" key="3">
    <source>
        <dbReference type="Pfam" id="PF21621"/>
    </source>
</evidence>
<dbReference type="EMBL" id="JBBWSC010000001">
    <property type="protein sequence ID" value="MEL0537221.1"/>
    <property type="molecule type" value="Genomic_DNA"/>
</dbReference>
<dbReference type="Proteomes" id="UP001380601">
    <property type="component" value="Unassembled WGS sequence"/>
</dbReference>
<sequence>MVSVIKGAGSVNIDGEKTDVEKGKHFIITANDQNIDFQGDMSIIVSYV</sequence>
<dbReference type="InterPro" id="IPR011051">
    <property type="entry name" value="RmlC_Cupin_sf"/>
</dbReference>
<protein>
    <recommendedName>
        <fullName evidence="1">Phosphohexomutase</fullName>
    </recommendedName>
    <alternativeName>
        <fullName evidence="2">Phosphomannose isomerase</fullName>
    </alternativeName>
</protein>
<reference evidence="4 5" key="1">
    <citation type="submission" date="2024-04" db="EMBL/GenBank/DDBJ databases">
        <title>Staphylococcus debuckii a clinical isolate.</title>
        <authorList>
            <person name="Magnan C."/>
            <person name="Plumet L."/>
            <person name="Morsli M."/>
            <person name="Molle V."/>
            <person name="Lavigne J.-P."/>
        </authorList>
    </citation>
    <scope>NUCLEOTIDE SEQUENCE [LARGE SCALE GENOMIC DNA]</scope>
    <source>
        <strain evidence="4 5">NSD001</strain>
    </source>
</reference>
<gene>
    <name evidence="4" type="ORF">AADA34_00600</name>
</gene>
<keyword evidence="5" id="KW-1185">Reference proteome</keyword>
<feature type="domain" description="Mannose-6-phosphate isomerase cupin" evidence="3">
    <location>
        <begin position="2"/>
        <end position="48"/>
    </location>
</feature>
<accession>A0ABU9EUP8</accession>
<comment type="caution">
    <text evidence="4">The sequence shown here is derived from an EMBL/GenBank/DDBJ whole genome shotgun (WGS) entry which is preliminary data.</text>
</comment>
<dbReference type="SUPFAM" id="SSF51182">
    <property type="entry name" value="RmlC-like cupins"/>
    <property type="match status" value="1"/>
</dbReference>
<dbReference type="InterPro" id="IPR014710">
    <property type="entry name" value="RmlC-like_jellyroll"/>
</dbReference>
<name>A0ABU9EUP8_9STAP</name>
<proteinExistence type="predicted"/>
<evidence type="ECO:0000256" key="2">
    <source>
        <dbReference type="ARBA" id="ARBA00030762"/>
    </source>
</evidence>
<dbReference type="RefSeq" id="WP_341610923.1">
    <property type="nucleotide sequence ID" value="NZ_JBBWSC010000001.1"/>
</dbReference>
<organism evidence="4 5">
    <name type="scientific">Staphylococcus debuckii</name>
    <dbReference type="NCBI Taxonomy" id="2044912"/>
    <lineage>
        <taxon>Bacteria</taxon>
        <taxon>Bacillati</taxon>
        <taxon>Bacillota</taxon>
        <taxon>Bacilli</taxon>
        <taxon>Bacillales</taxon>
        <taxon>Staphylococcaceae</taxon>
        <taxon>Staphylococcus</taxon>
    </lineage>
</organism>
<dbReference type="InterPro" id="IPR049071">
    <property type="entry name" value="MPI_cupin_dom"/>
</dbReference>
<evidence type="ECO:0000313" key="4">
    <source>
        <dbReference type="EMBL" id="MEL0537221.1"/>
    </source>
</evidence>
<dbReference type="Gene3D" id="2.60.120.10">
    <property type="entry name" value="Jelly Rolls"/>
    <property type="match status" value="1"/>
</dbReference>
<evidence type="ECO:0000313" key="5">
    <source>
        <dbReference type="Proteomes" id="UP001380601"/>
    </source>
</evidence>